<dbReference type="EMBL" id="WSZM01000449">
    <property type="protein sequence ID" value="KAF4032914.1"/>
    <property type="molecule type" value="Genomic_DNA"/>
</dbReference>
<dbReference type="Proteomes" id="UP000602510">
    <property type="component" value="Unassembled WGS sequence"/>
</dbReference>
<reference evidence="5" key="1">
    <citation type="submission" date="2020-04" db="EMBL/GenBank/DDBJ databases">
        <title>Hybrid Assembly of Korean Phytophthora infestans isolates.</title>
        <authorList>
            <person name="Prokchorchik M."/>
            <person name="Lee Y."/>
            <person name="Seo J."/>
            <person name="Cho J.-H."/>
            <person name="Park Y.-E."/>
            <person name="Jang D.-C."/>
            <person name="Im J.-S."/>
            <person name="Choi J.-G."/>
            <person name="Park H.-J."/>
            <person name="Lee G.-B."/>
            <person name="Lee Y.-G."/>
            <person name="Hong S.-Y."/>
            <person name="Cho K."/>
            <person name="Sohn K.H."/>
        </authorList>
    </citation>
    <scope>NUCLEOTIDE SEQUENCE</scope>
    <source>
        <strain evidence="5">KR_1_A1</strain>
    </source>
</reference>
<dbReference type="SUPFAM" id="SSF46689">
    <property type="entry name" value="Homeodomain-like"/>
    <property type="match status" value="1"/>
</dbReference>
<proteinExistence type="predicted"/>
<dbReference type="GO" id="GO:0003700">
    <property type="term" value="F:DNA-binding transcription factor activity"/>
    <property type="evidence" value="ECO:0007669"/>
    <property type="project" value="InterPro"/>
</dbReference>
<gene>
    <name evidence="5" type="ORF">GN244_ATG15167</name>
</gene>
<evidence type="ECO:0000256" key="2">
    <source>
        <dbReference type="ARBA" id="ARBA00023163"/>
    </source>
</evidence>
<dbReference type="NCBIfam" id="TIGR01557">
    <property type="entry name" value="myb_SHAQKYF"/>
    <property type="match status" value="1"/>
</dbReference>
<sequence length="385" mass="42825">MHSTLTKLPSINCFPTRPKIRIVASDYVMPGGCILRISANANDANVFIAYPTESRGEPGVLVIPDTISTKSHAARILMDPSGVEGSSSKPDAIAPAELNCGSGSSSTPVSRAKRKTKRLLWTEDLHLRFVSAVFELGVKNASPKALLVLMESKNPTEGLTTDHIKSHLQKYRISYERSKLEAQRLNEKHAKRSLKRHHRHTPHLRTDAEESVGSKTVAHQWSIETVGPLLGEASEQHMHLTMQQRMKFHRELLLTRSVEVESGLSWVNRMGNVDTLSKSEANGNFNDQHESSFLQAWANAEQLRQQQEQVYGRLHEQQQSLFHQPQDAAPVAPVFVIGSKPEPAQTAEYEHTGTDDGVDLTSWGRLSLTVDSDDDDVFGFLRSEA</sequence>
<evidence type="ECO:0000256" key="4">
    <source>
        <dbReference type="SAM" id="MobiDB-lite"/>
    </source>
</evidence>
<name>A0A833VXK8_PHYIN</name>
<feature type="region of interest" description="Disordered" evidence="4">
    <location>
        <begin position="189"/>
        <end position="211"/>
    </location>
</feature>
<evidence type="ECO:0000313" key="5">
    <source>
        <dbReference type="EMBL" id="KAF4032914.1"/>
    </source>
</evidence>
<accession>A0A833VXK8</accession>
<dbReference type="InterPro" id="IPR006447">
    <property type="entry name" value="Myb_dom_plants"/>
</dbReference>
<protein>
    <recommendedName>
        <fullName evidence="7">HTH myb-type domain-containing protein</fullName>
    </recommendedName>
</protein>
<keyword evidence="3" id="KW-0539">Nucleus</keyword>
<dbReference type="PANTHER" id="PTHR31442">
    <property type="entry name" value="HOMEODOMAIN-LIKE SUPERFAMILY PROTEIN-RELATED"/>
    <property type="match status" value="1"/>
</dbReference>
<dbReference type="PANTHER" id="PTHR31442:SF29">
    <property type="entry name" value="HOMEODOMAIN-LIKE SUPERFAMILY PROTEIN"/>
    <property type="match status" value="1"/>
</dbReference>
<comment type="caution">
    <text evidence="5">The sequence shown here is derived from an EMBL/GenBank/DDBJ whole genome shotgun (WGS) entry which is preliminary data.</text>
</comment>
<dbReference type="InterPro" id="IPR009057">
    <property type="entry name" value="Homeodomain-like_sf"/>
</dbReference>
<dbReference type="AlphaFoldDB" id="A0A833VXK8"/>
<evidence type="ECO:0008006" key="7">
    <source>
        <dbReference type="Google" id="ProtNLM"/>
    </source>
</evidence>
<evidence type="ECO:0000313" key="6">
    <source>
        <dbReference type="Proteomes" id="UP000602510"/>
    </source>
</evidence>
<keyword evidence="1" id="KW-0805">Transcription regulation</keyword>
<dbReference type="GO" id="GO:0003677">
    <property type="term" value="F:DNA binding"/>
    <property type="evidence" value="ECO:0007669"/>
    <property type="project" value="InterPro"/>
</dbReference>
<dbReference type="FunFam" id="1.10.10.60:FF:000007">
    <property type="entry name" value="Two-component response regulator"/>
    <property type="match status" value="1"/>
</dbReference>
<organism evidence="5 6">
    <name type="scientific">Phytophthora infestans</name>
    <name type="common">Potato late blight agent</name>
    <name type="synonym">Botrytis infestans</name>
    <dbReference type="NCBI Taxonomy" id="4787"/>
    <lineage>
        <taxon>Eukaryota</taxon>
        <taxon>Sar</taxon>
        <taxon>Stramenopiles</taxon>
        <taxon>Oomycota</taxon>
        <taxon>Peronosporomycetes</taxon>
        <taxon>Peronosporales</taxon>
        <taxon>Peronosporaceae</taxon>
        <taxon>Phytophthora</taxon>
    </lineage>
</organism>
<evidence type="ECO:0000256" key="3">
    <source>
        <dbReference type="ARBA" id="ARBA00023242"/>
    </source>
</evidence>
<dbReference type="InterPro" id="IPR044841">
    <property type="entry name" value="LUX/BOA-like"/>
</dbReference>
<feature type="compositionally biased region" description="Basic residues" evidence="4">
    <location>
        <begin position="189"/>
        <end position="203"/>
    </location>
</feature>
<dbReference type="Gene3D" id="1.10.10.60">
    <property type="entry name" value="Homeodomain-like"/>
    <property type="match status" value="1"/>
</dbReference>
<keyword evidence="2" id="KW-0804">Transcription</keyword>
<keyword evidence="6" id="KW-1185">Reference proteome</keyword>
<evidence type="ECO:0000256" key="1">
    <source>
        <dbReference type="ARBA" id="ARBA00023015"/>
    </source>
</evidence>